<dbReference type="GO" id="GO:0008270">
    <property type="term" value="F:zinc ion binding"/>
    <property type="evidence" value="ECO:0007669"/>
    <property type="project" value="UniProtKB-UniRule"/>
</dbReference>
<keyword evidence="6" id="KW-0539">Nucleus</keyword>
<feature type="domain" description="C2H2-type" evidence="9">
    <location>
        <begin position="216"/>
        <end position="244"/>
    </location>
</feature>
<keyword evidence="3" id="KW-0677">Repeat</keyword>
<dbReference type="EMBL" id="JANEYG010000021">
    <property type="protein sequence ID" value="KAJ8918930.1"/>
    <property type="molecule type" value="Genomic_DNA"/>
</dbReference>
<proteinExistence type="predicted"/>
<evidence type="ECO:0000313" key="11">
    <source>
        <dbReference type="EMBL" id="KAJ8918930.1"/>
    </source>
</evidence>
<dbReference type="PANTHER" id="PTHR24406">
    <property type="entry name" value="TRANSCRIPTIONAL REPRESSOR CTCFL-RELATED"/>
    <property type="match status" value="1"/>
</dbReference>
<evidence type="ECO:0000256" key="2">
    <source>
        <dbReference type="ARBA" id="ARBA00022723"/>
    </source>
</evidence>
<dbReference type="PROSITE" id="PS00028">
    <property type="entry name" value="ZINC_FINGER_C2H2_1"/>
    <property type="match status" value="6"/>
</dbReference>
<comment type="subcellular location">
    <subcellularLocation>
        <location evidence="1">Nucleus</location>
    </subcellularLocation>
</comment>
<dbReference type="SMART" id="SM00868">
    <property type="entry name" value="zf-AD"/>
    <property type="match status" value="1"/>
</dbReference>
<dbReference type="AlphaFoldDB" id="A0AAV8VXR5"/>
<dbReference type="PROSITE" id="PS50157">
    <property type="entry name" value="ZINC_FINGER_C2H2_2"/>
    <property type="match status" value="6"/>
</dbReference>
<feature type="domain" description="C2H2-type" evidence="9">
    <location>
        <begin position="247"/>
        <end position="275"/>
    </location>
</feature>
<evidence type="ECO:0000256" key="4">
    <source>
        <dbReference type="ARBA" id="ARBA00022771"/>
    </source>
</evidence>
<dbReference type="SMART" id="SM00355">
    <property type="entry name" value="ZnF_C2H2"/>
    <property type="match status" value="6"/>
</dbReference>
<dbReference type="SUPFAM" id="SSF57667">
    <property type="entry name" value="beta-beta-alpha zinc fingers"/>
    <property type="match status" value="3"/>
</dbReference>
<dbReference type="GO" id="GO:0005634">
    <property type="term" value="C:nucleus"/>
    <property type="evidence" value="ECO:0007669"/>
    <property type="project" value="UniProtKB-SubCell"/>
</dbReference>
<evidence type="ECO:0000256" key="5">
    <source>
        <dbReference type="ARBA" id="ARBA00022833"/>
    </source>
</evidence>
<feature type="binding site" evidence="8">
    <location>
        <position position="57"/>
    </location>
    <ligand>
        <name>Zn(2+)</name>
        <dbReference type="ChEBI" id="CHEBI:29105"/>
    </ligand>
</feature>
<feature type="domain" description="C2H2-type" evidence="9">
    <location>
        <begin position="321"/>
        <end position="348"/>
    </location>
</feature>
<gene>
    <name evidence="11" type="ORF">NQ315_016832</name>
</gene>
<feature type="binding site" evidence="8">
    <location>
        <position position="19"/>
    </location>
    <ligand>
        <name>Zn(2+)</name>
        <dbReference type="ChEBI" id="CHEBI:29105"/>
    </ligand>
</feature>
<dbReference type="InterPro" id="IPR012934">
    <property type="entry name" value="Znf_AD"/>
</dbReference>
<dbReference type="InterPro" id="IPR036236">
    <property type="entry name" value="Znf_C2H2_sf"/>
</dbReference>
<name>A0AAV8VXR5_9CUCU</name>
<protein>
    <submittedName>
        <fullName evidence="11">Uncharacterized protein</fullName>
    </submittedName>
</protein>
<evidence type="ECO:0000256" key="3">
    <source>
        <dbReference type="ARBA" id="ARBA00022737"/>
    </source>
</evidence>
<feature type="domain" description="C2H2-type" evidence="9">
    <location>
        <begin position="159"/>
        <end position="186"/>
    </location>
</feature>
<organism evidence="11 12">
    <name type="scientific">Exocentrus adspersus</name>
    <dbReference type="NCBI Taxonomy" id="1586481"/>
    <lineage>
        <taxon>Eukaryota</taxon>
        <taxon>Metazoa</taxon>
        <taxon>Ecdysozoa</taxon>
        <taxon>Arthropoda</taxon>
        <taxon>Hexapoda</taxon>
        <taxon>Insecta</taxon>
        <taxon>Pterygota</taxon>
        <taxon>Neoptera</taxon>
        <taxon>Endopterygota</taxon>
        <taxon>Coleoptera</taxon>
        <taxon>Polyphaga</taxon>
        <taxon>Cucujiformia</taxon>
        <taxon>Chrysomeloidea</taxon>
        <taxon>Cerambycidae</taxon>
        <taxon>Lamiinae</taxon>
        <taxon>Acanthocinini</taxon>
        <taxon>Exocentrus</taxon>
    </lineage>
</organism>
<evidence type="ECO:0000256" key="7">
    <source>
        <dbReference type="PROSITE-ProRule" id="PRU00042"/>
    </source>
</evidence>
<evidence type="ECO:0000259" key="9">
    <source>
        <dbReference type="PROSITE" id="PS50157"/>
    </source>
</evidence>
<reference evidence="11 12" key="1">
    <citation type="journal article" date="2023" name="Insect Mol. Biol.">
        <title>Genome sequencing provides insights into the evolution of gene families encoding plant cell wall-degrading enzymes in longhorned beetles.</title>
        <authorList>
            <person name="Shin N.R."/>
            <person name="Okamura Y."/>
            <person name="Kirsch R."/>
            <person name="Pauchet Y."/>
        </authorList>
    </citation>
    <scope>NUCLEOTIDE SEQUENCE [LARGE SCALE GENOMIC DNA]</scope>
    <source>
        <strain evidence="11">EAD_L_NR</strain>
    </source>
</reference>
<dbReference type="SUPFAM" id="SSF57716">
    <property type="entry name" value="Glucocorticoid receptor-like (DNA-binding domain)"/>
    <property type="match status" value="1"/>
</dbReference>
<evidence type="ECO:0000259" key="10">
    <source>
        <dbReference type="PROSITE" id="PS51915"/>
    </source>
</evidence>
<dbReference type="InterPro" id="IPR013087">
    <property type="entry name" value="Znf_C2H2_type"/>
</dbReference>
<dbReference type="PROSITE" id="PS51915">
    <property type="entry name" value="ZAD"/>
    <property type="match status" value="1"/>
</dbReference>
<comment type="caution">
    <text evidence="11">The sequence shown here is derived from an EMBL/GenBank/DDBJ whole genome shotgun (WGS) entry which is preliminary data.</text>
</comment>
<dbReference type="Gene3D" id="3.30.160.60">
    <property type="entry name" value="Classic Zinc Finger"/>
    <property type="match status" value="4"/>
</dbReference>
<keyword evidence="2 8" id="KW-0479">Metal-binding</keyword>
<evidence type="ECO:0000256" key="6">
    <source>
        <dbReference type="ARBA" id="ARBA00023242"/>
    </source>
</evidence>
<feature type="domain" description="C2H2-type" evidence="9">
    <location>
        <begin position="187"/>
        <end position="215"/>
    </location>
</feature>
<feature type="binding site" evidence="8">
    <location>
        <position position="60"/>
    </location>
    <ligand>
        <name>Zn(2+)</name>
        <dbReference type="ChEBI" id="CHEBI:29105"/>
    </ligand>
</feature>
<dbReference type="FunFam" id="3.30.160.60:FF:000100">
    <property type="entry name" value="Zinc finger 45-like"/>
    <property type="match status" value="1"/>
</dbReference>
<keyword evidence="12" id="KW-1185">Reference proteome</keyword>
<sequence length="355" mass="40949">MAQFIVLSSADFPNICRICLQGAEDLQRFKESNAADLYKLLTNIEVETGDMFPKNICKSCKTRLDDINAFIERCKYNETLFQTIYIYEQVNDFKEIEEVHVKTEPEDNFLPESVKREGNLQVSTSNIKFTPCLRCGGLMRHGSAYAHYRLNPKCRPDESKCPMCDKVFDKKQELFLHLNTHKKTRVRKCPQCSEQFNSAEYLSNHLKFAHPDVKLFLCTVCGKGFKGKNSLNKHTESSHAETQCFKILCEHCGKEFKNSASYGTHLHYSHSGRDEATPQLKKNCKEKRARLELECPTCERVFANRFTYAEHQLIHKGEKKLSCNICGKKFKTNTSLKVHVNSHSDRIAFQEKSFA</sequence>
<dbReference type="Gene3D" id="3.40.1800.20">
    <property type="match status" value="1"/>
</dbReference>
<evidence type="ECO:0000256" key="1">
    <source>
        <dbReference type="ARBA" id="ARBA00004123"/>
    </source>
</evidence>
<evidence type="ECO:0000256" key="8">
    <source>
        <dbReference type="PROSITE-ProRule" id="PRU01263"/>
    </source>
</evidence>
<feature type="binding site" evidence="8">
    <location>
        <position position="16"/>
    </location>
    <ligand>
        <name>Zn(2+)</name>
        <dbReference type="ChEBI" id="CHEBI:29105"/>
    </ligand>
</feature>
<keyword evidence="5 8" id="KW-0862">Zinc</keyword>
<dbReference type="InterPro" id="IPR050888">
    <property type="entry name" value="ZnF_C2H2-type_TF"/>
</dbReference>
<keyword evidence="4 7" id="KW-0863">Zinc-finger</keyword>
<feature type="domain" description="C2H2-type" evidence="9">
    <location>
        <begin position="293"/>
        <end position="320"/>
    </location>
</feature>
<feature type="domain" description="ZAD" evidence="10">
    <location>
        <begin position="14"/>
        <end position="84"/>
    </location>
</feature>
<dbReference type="Pfam" id="PF07776">
    <property type="entry name" value="zf-AD"/>
    <property type="match status" value="1"/>
</dbReference>
<dbReference type="Proteomes" id="UP001159042">
    <property type="component" value="Unassembled WGS sequence"/>
</dbReference>
<dbReference type="Pfam" id="PF00096">
    <property type="entry name" value="zf-C2H2"/>
    <property type="match status" value="4"/>
</dbReference>
<evidence type="ECO:0000313" key="12">
    <source>
        <dbReference type="Proteomes" id="UP001159042"/>
    </source>
</evidence>
<accession>A0AAV8VXR5</accession>